<feature type="domain" description="RagB/SusD" evidence="7">
    <location>
        <begin position="266"/>
        <end position="542"/>
    </location>
</feature>
<name>A0A2S7L282_9FLAO</name>
<dbReference type="Gene3D" id="1.25.40.390">
    <property type="match status" value="1"/>
</dbReference>
<dbReference type="Pfam" id="PF14322">
    <property type="entry name" value="SusD-like_3"/>
    <property type="match status" value="1"/>
</dbReference>
<comment type="similarity">
    <text evidence="2">Belongs to the SusD family.</text>
</comment>
<evidence type="ECO:0000256" key="2">
    <source>
        <dbReference type="ARBA" id="ARBA00006275"/>
    </source>
</evidence>
<evidence type="ECO:0000256" key="3">
    <source>
        <dbReference type="ARBA" id="ARBA00022729"/>
    </source>
</evidence>
<dbReference type="InterPro" id="IPR033985">
    <property type="entry name" value="SusD-like_N"/>
</dbReference>
<keyword evidence="4" id="KW-0472">Membrane</keyword>
<dbReference type="InterPro" id="IPR012944">
    <property type="entry name" value="SusD_RagB_dom"/>
</dbReference>
<feature type="domain" description="SusD-like N-terminal" evidence="8">
    <location>
        <begin position="78"/>
        <end position="225"/>
    </location>
</feature>
<keyword evidence="3 6" id="KW-0732">Signal</keyword>
<dbReference type="InterPro" id="IPR011990">
    <property type="entry name" value="TPR-like_helical_dom_sf"/>
</dbReference>
<evidence type="ECO:0000313" key="9">
    <source>
        <dbReference type="EMBL" id="PQB08946.1"/>
    </source>
</evidence>
<proteinExistence type="inferred from homology"/>
<dbReference type="Proteomes" id="UP000239522">
    <property type="component" value="Unassembled WGS sequence"/>
</dbReference>
<evidence type="ECO:0000256" key="1">
    <source>
        <dbReference type="ARBA" id="ARBA00004442"/>
    </source>
</evidence>
<evidence type="ECO:0000256" key="6">
    <source>
        <dbReference type="SAM" id="SignalP"/>
    </source>
</evidence>
<evidence type="ECO:0000256" key="5">
    <source>
        <dbReference type="ARBA" id="ARBA00023237"/>
    </source>
</evidence>
<feature type="chain" id="PRO_5015611308" evidence="6">
    <location>
        <begin position="24"/>
        <end position="542"/>
    </location>
</feature>
<feature type="signal peptide" evidence="6">
    <location>
        <begin position="1"/>
        <end position="23"/>
    </location>
</feature>
<dbReference type="AlphaFoldDB" id="A0A2S7L282"/>
<dbReference type="GO" id="GO:0009279">
    <property type="term" value="C:cell outer membrane"/>
    <property type="evidence" value="ECO:0007669"/>
    <property type="project" value="UniProtKB-SubCell"/>
</dbReference>
<evidence type="ECO:0000259" key="8">
    <source>
        <dbReference type="Pfam" id="PF14322"/>
    </source>
</evidence>
<keyword evidence="5" id="KW-0998">Cell outer membrane</keyword>
<accession>A0A2S7L282</accession>
<dbReference type="CDD" id="cd08977">
    <property type="entry name" value="SusD"/>
    <property type="match status" value="1"/>
</dbReference>
<dbReference type="SUPFAM" id="SSF48452">
    <property type="entry name" value="TPR-like"/>
    <property type="match status" value="1"/>
</dbReference>
<comment type="subcellular location">
    <subcellularLocation>
        <location evidence="1">Cell outer membrane</location>
    </subcellularLocation>
</comment>
<dbReference type="EMBL" id="MQUA01000004">
    <property type="protein sequence ID" value="PQB08946.1"/>
    <property type="molecule type" value="Genomic_DNA"/>
</dbReference>
<organism evidence="9 10">
    <name type="scientific">Polaribacter filamentus</name>
    <dbReference type="NCBI Taxonomy" id="53483"/>
    <lineage>
        <taxon>Bacteria</taxon>
        <taxon>Pseudomonadati</taxon>
        <taxon>Bacteroidota</taxon>
        <taxon>Flavobacteriia</taxon>
        <taxon>Flavobacteriales</taxon>
        <taxon>Flavobacteriaceae</taxon>
    </lineage>
</organism>
<evidence type="ECO:0000259" key="7">
    <source>
        <dbReference type="Pfam" id="PF07980"/>
    </source>
</evidence>
<protein>
    <submittedName>
        <fullName evidence="9">RagB/SusD family nutrient uptake outer membrane protein</fullName>
    </submittedName>
</protein>
<sequence>MKNIKKILNTRIILLVAMLSVLGACTNEDFLNRSPLDSPSPENFFIDAVSARSAVNASYRPWTSSPHTYGRDLTITLDAMTDDSYWRPARRLSIAAERWDFTPTNDIIGAYWTQAYRSINAANFAIERIPTSSNENFTPEEQAPFIAEARFVRAWSYLFLTSLFGNVPLHTETSIVSKPRSSRADVLAQVVEDLEYASNNLLTSPPEAGVPAAAAATGFLAKAYLWLNDLEKAEVAARKAISQAEGAGFGLVDDYLSIWDIEENRELLFALQFKSNDPQYGQNATVQRLVRDIPTALRAVEPGNGWGYCLPQRDLYDAFEDGDPRRGYTMYAHGDDYGMYPASDDFVYSYDTYNALGDVISETVTYQTGDMVTYNHNWSPSGLNVKKMTRKVSDLGNERWSGMDIPILRMSELYLILAEALAEQGSVEALTWVNLVRQRASVNMPDKTTADGDLIDLVRHERRVELAMEGVRLFDLVRWGTLSEVFGDGTKVKRHFFSDFIPGSNIVKYDAPVGDLTLFSLLPTPQIEIDQNPEINEQVPGY</sequence>
<dbReference type="PROSITE" id="PS51257">
    <property type="entry name" value="PROKAR_LIPOPROTEIN"/>
    <property type="match status" value="1"/>
</dbReference>
<reference evidence="9 10" key="1">
    <citation type="submission" date="2016-11" db="EMBL/GenBank/DDBJ databases">
        <title>Trade-off between light-utilization and light-protection in marine flavobacteria.</title>
        <authorList>
            <person name="Kumagai Y."/>
        </authorList>
    </citation>
    <scope>NUCLEOTIDE SEQUENCE [LARGE SCALE GENOMIC DNA]</scope>
    <source>
        <strain evidence="9 10">ATCC 700397</strain>
    </source>
</reference>
<keyword evidence="10" id="KW-1185">Reference proteome</keyword>
<evidence type="ECO:0000256" key="4">
    <source>
        <dbReference type="ARBA" id="ARBA00023136"/>
    </source>
</evidence>
<evidence type="ECO:0000313" key="10">
    <source>
        <dbReference type="Proteomes" id="UP000239522"/>
    </source>
</evidence>
<gene>
    <name evidence="9" type="ORF">BST83_00905</name>
</gene>
<dbReference type="Pfam" id="PF07980">
    <property type="entry name" value="SusD_RagB"/>
    <property type="match status" value="1"/>
</dbReference>
<dbReference type="RefSeq" id="WP_205853534.1">
    <property type="nucleotide sequence ID" value="NZ_MQUA01000004.1"/>
</dbReference>
<comment type="caution">
    <text evidence="9">The sequence shown here is derived from an EMBL/GenBank/DDBJ whole genome shotgun (WGS) entry which is preliminary data.</text>
</comment>